<dbReference type="Proteomes" id="UP000230069">
    <property type="component" value="Unassembled WGS sequence"/>
</dbReference>
<keyword evidence="2" id="KW-1185">Reference proteome</keyword>
<protein>
    <submittedName>
        <fullName evidence="1">Uncharacterized protein</fullName>
    </submittedName>
</protein>
<accession>A0A2G5FB80</accession>
<gene>
    <name evidence="1" type="ORF">AQUCO_00100563v1</name>
</gene>
<proteinExistence type="predicted"/>
<evidence type="ECO:0000313" key="1">
    <source>
        <dbReference type="EMBL" id="PIA65146.1"/>
    </source>
</evidence>
<dbReference type="EMBL" id="KZ305018">
    <property type="protein sequence ID" value="PIA65146.1"/>
    <property type="molecule type" value="Genomic_DNA"/>
</dbReference>
<sequence length="89" mass="10055">MVGAIYTTICIRDRNISSTLQNHTYNRGMINSARQNSSDLDSFINSKPIGNVRIVDMEGQSKMSPFRFFSLEYTKKVKGLCLFLSVLNA</sequence>
<organism evidence="1 2">
    <name type="scientific">Aquilegia coerulea</name>
    <name type="common">Rocky mountain columbine</name>
    <dbReference type="NCBI Taxonomy" id="218851"/>
    <lineage>
        <taxon>Eukaryota</taxon>
        <taxon>Viridiplantae</taxon>
        <taxon>Streptophyta</taxon>
        <taxon>Embryophyta</taxon>
        <taxon>Tracheophyta</taxon>
        <taxon>Spermatophyta</taxon>
        <taxon>Magnoliopsida</taxon>
        <taxon>Ranunculales</taxon>
        <taxon>Ranunculaceae</taxon>
        <taxon>Thalictroideae</taxon>
        <taxon>Aquilegia</taxon>
    </lineage>
</organism>
<reference evidence="1 2" key="1">
    <citation type="submission" date="2017-09" db="EMBL/GenBank/DDBJ databases">
        <title>WGS assembly of Aquilegia coerulea Goldsmith.</title>
        <authorList>
            <person name="Hodges S."/>
            <person name="Kramer E."/>
            <person name="Nordborg M."/>
            <person name="Tomkins J."/>
            <person name="Borevitz J."/>
            <person name="Derieg N."/>
            <person name="Yan J."/>
            <person name="Mihaltcheva S."/>
            <person name="Hayes R.D."/>
            <person name="Rokhsar D."/>
        </authorList>
    </citation>
    <scope>NUCLEOTIDE SEQUENCE [LARGE SCALE GENOMIC DNA]</scope>
    <source>
        <strain evidence="2">cv. Goldsmith</strain>
    </source>
</reference>
<name>A0A2G5FB80_AQUCA</name>
<dbReference type="InParanoid" id="A0A2G5FB80"/>
<dbReference type="AlphaFoldDB" id="A0A2G5FB80"/>
<evidence type="ECO:0000313" key="2">
    <source>
        <dbReference type="Proteomes" id="UP000230069"/>
    </source>
</evidence>